<comment type="caution">
    <text evidence="2">The sequence shown here is derived from an EMBL/GenBank/DDBJ whole genome shotgun (WGS) entry which is preliminary data.</text>
</comment>
<dbReference type="Gene3D" id="3.30.420.10">
    <property type="entry name" value="Ribonuclease H-like superfamily/Ribonuclease H"/>
    <property type="match status" value="1"/>
</dbReference>
<evidence type="ECO:0000313" key="2">
    <source>
        <dbReference type="EMBL" id="KNZ54989.1"/>
    </source>
</evidence>
<reference evidence="2 3" key="1">
    <citation type="submission" date="2015-08" db="EMBL/GenBank/DDBJ databases">
        <title>Next Generation Sequencing and Analysis of the Genome of Puccinia sorghi L Schw, the Causal Agent of Maize Common Rust.</title>
        <authorList>
            <person name="Rochi L."/>
            <person name="Burguener G."/>
            <person name="Darino M."/>
            <person name="Turjanski A."/>
            <person name="Kreff E."/>
            <person name="Dieguez M.J."/>
            <person name="Sacco F."/>
        </authorList>
    </citation>
    <scope>NUCLEOTIDE SEQUENCE [LARGE SCALE GENOMIC DNA]</scope>
    <source>
        <strain evidence="2 3">RO10H11247</strain>
    </source>
</reference>
<keyword evidence="3" id="KW-1185">Reference proteome</keyword>
<accession>A0A0L6V2J1</accession>
<dbReference type="EMBL" id="LAVV01007724">
    <property type="protein sequence ID" value="KNZ54989.1"/>
    <property type="molecule type" value="Genomic_DNA"/>
</dbReference>
<evidence type="ECO:0000313" key="3">
    <source>
        <dbReference type="Proteomes" id="UP000037035"/>
    </source>
</evidence>
<dbReference type="VEuPathDB" id="FungiDB:VP01_27g9"/>
<protein>
    <recommendedName>
        <fullName evidence="1">Tc1-like transposase DDE domain-containing protein</fullName>
    </recommendedName>
</protein>
<name>A0A0L6V2J1_9BASI</name>
<sequence length="108" mass="12270">MISTSQNLRSFCSMTSQIPQMNPYTGINSVLVSDNAVIHQSNRINKIFQAARFHLIYLPPYCPKLGFAAIKSKLRWTQELTVGPLMDYLPTVEIMTTGFFYSSYKHCG</sequence>
<dbReference type="GO" id="GO:0003676">
    <property type="term" value="F:nucleic acid binding"/>
    <property type="evidence" value="ECO:0007669"/>
    <property type="project" value="InterPro"/>
</dbReference>
<dbReference type="AlphaFoldDB" id="A0A0L6V2J1"/>
<organism evidence="2 3">
    <name type="scientific">Puccinia sorghi</name>
    <dbReference type="NCBI Taxonomy" id="27349"/>
    <lineage>
        <taxon>Eukaryota</taxon>
        <taxon>Fungi</taxon>
        <taxon>Dikarya</taxon>
        <taxon>Basidiomycota</taxon>
        <taxon>Pucciniomycotina</taxon>
        <taxon>Pucciniomycetes</taxon>
        <taxon>Pucciniales</taxon>
        <taxon>Pucciniaceae</taxon>
        <taxon>Puccinia</taxon>
    </lineage>
</organism>
<dbReference type="InterPro" id="IPR036397">
    <property type="entry name" value="RNaseH_sf"/>
</dbReference>
<feature type="domain" description="Tc1-like transposase DDE" evidence="1">
    <location>
        <begin position="24"/>
        <end position="65"/>
    </location>
</feature>
<dbReference type="OrthoDB" id="2266637at2759"/>
<dbReference type="PANTHER" id="PTHR46564">
    <property type="entry name" value="TRANSPOSASE"/>
    <property type="match status" value="1"/>
</dbReference>
<dbReference type="Proteomes" id="UP000037035">
    <property type="component" value="Unassembled WGS sequence"/>
</dbReference>
<gene>
    <name evidence="2" type="ORF">VP01_27g9</name>
</gene>
<proteinExistence type="predicted"/>
<dbReference type="Pfam" id="PF13358">
    <property type="entry name" value="DDE_3"/>
    <property type="match status" value="1"/>
</dbReference>
<dbReference type="InterPro" id="IPR038717">
    <property type="entry name" value="Tc1-like_DDE_dom"/>
</dbReference>
<evidence type="ECO:0000259" key="1">
    <source>
        <dbReference type="Pfam" id="PF13358"/>
    </source>
</evidence>
<dbReference type="PANTHER" id="PTHR46564:SF1">
    <property type="entry name" value="TRANSPOSASE"/>
    <property type="match status" value="1"/>
</dbReference>